<name>A0A1J1JHT4_PLAAG</name>
<dbReference type="GO" id="GO:0043531">
    <property type="term" value="F:ADP binding"/>
    <property type="evidence" value="ECO:0007669"/>
    <property type="project" value="InterPro"/>
</dbReference>
<gene>
    <name evidence="3" type="ORF">PLAM_3072</name>
</gene>
<dbReference type="PRINTS" id="PR00364">
    <property type="entry name" value="DISEASERSIST"/>
</dbReference>
<accession>A0A1J1JHT4</accession>
<dbReference type="SUPFAM" id="SSF52540">
    <property type="entry name" value="P-loop containing nucleoside triphosphate hydrolases"/>
    <property type="match status" value="1"/>
</dbReference>
<organism evidence="3">
    <name type="scientific">Planktothrix agardhii</name>
    <name type="common">Oscillatoria agardhii</name>
    <dbReference type="NCBI Taxonomy" id="1160"/>
    <lineage>
        <taxon>Bacteria</taxon>
        <taxon>Bacillati</taxon>
        <taxon>Cyanobacteriota</taxon>
        <taxon>Cyanophyceae</taxon>
        <taxon>Oscillatoriophycideae</taxon>
        <taxon>Oscillatoriales</taxon>
        <taxon>Microcoleaceae</taxon>
        <taxon>Planktothrix</taxon>
    </lineage>
</organism>
<dbReference type="RefSeq" id="WP_235751096.1">
    <property type="nucleotide sequence ID" value="NZ_LR882950.1"/>
</dbReference>
<evidence type="ECO:0000259" key="1">
    <source>
        <dbReference type="Pfam" id="PF00931"/>
    </source>
</evidence>
<dbReference type="Gene3D" id="3.40.50.300">
    <property type="entry name" value="P-loop containing nucleotide triphosphate hydrolases"/>
    <property type="match status" value="1"/>
</dbReference>
<dbReference type="EMBL" id="LO018304">
    <property type="protein sequence ID" value="CUM61038.1"/>
    <property type="molecule type" value="Genomic_DNA"/>
</dbReference>
<sequence length="453" mass="52915">MNVTEVLQFADQLFFEQTGKHLDDSQEIVIKGVWDGKTYEAIADESNRSERHVRDIGYKLWQILSERLGEDVHKSNFRSTLERMYIKSSEFFQNNCSILNFGSQTFSNTPKDHREKSTPNKNQSGSSYYDLILAPTILQFYNREPELEKLSNWIFDQNTRLISVLGLSGIGKSHLVRKFIDLNSDQFQVIIWRSLKYSEPLELLIDDILNIHEKEIKTNTNHKQKQLFEIFTEKRCLIILDDLQNIFMSGAFAGQYKPEYQDYQDFFKKIMTTEHHSHVIVISQEKCQDMESLDEELYPIKCLDLSGLSDVNILKNTGLKDEDRWSNLINLYEGNPFYLKTIANSIRSVFNGYVSDFLAENELIITKDIQTNLQLLFKGLSLIEQKIVIKLSNSEQFLSREELKTSLDLSSTDLINSLESLQNRYLLMKITEDKIMFILSPVFREYVRNCCKD</sequence>
<reference evidence="3" key="1">
    <citation type="submission" date="2015-09" db="EMBL/GenBank/DDBJ databases">
        <authorList>
            <person name="Jackson K.R."/>
            <person name="Lunt B.L."/>
            <person name="Fisher J.N.B."/>
            <person name="Gardner A.V."/>
            <person name="Bailey M.E."/>
            <person name="Deus L.M."/>
            <person name="Earl A.S."/>
            <person name="Gibby P.D."/>
            <person name="Hartmann K.A."/>
            <person name="Liu J.E."/>
            <person name="Manci A.M."/>
            <person name="Nielsen D.A."/>
            <person name="Solomon M.B."/>
            <person name="Breakwell D.P."/>
            <person name="Burnett S.H."/>
            <person name="Grose J.H."/>
        </authorList>
    </citation>
    <scope>NUCLEOTIDE SEQUENCE</scope>
    <source>
        <strain evidence="3">7805</strain>
    </source>
</reference>
<dbReference type="InterPro" id="IPR027417">
    <property type="entry name" value="P-loop_NTPase"/>
</dbReference>
<dbReference type="InterPro" id="IPR058651">
    <property type="entry name" value="HTH_VMAP-M9"/>
</dbReference>
<dbReference type="SUPFAM" id="SSF88659">
    <property type="entry name" value="Sigma3 and sigma4 domains of RNA polymerase sigma factors"/>
    <property type="match status" value="1"/>
</dbReference>
<feature type="domain" description="NB-ARC" evidence="1">
    <location>
        <begin position="144"/>
        <end position="243"/>
    </location>
</feature>
<feature type="domain" description="vWA-MoxR associated protein N-terminal HTH" evidence="2">
    <location>
        <begin position="1"/>
        <end position="84"/>
    </location>
</feature>
<dbReference type="Pfam" id="PF26355">
    <property type="entry name" value="HTH_VMAP-M9"/>
    <property type="match status" value="1"/>
</dbReference>
<protein>
    <submittedName>
        <fullName evidence="3">Uncharacterized protein</fullName>
    </submittedName>
</protein>
<dbReference type="AlphaFoldDB" id="A0A1J1JHT4"/>
<dbReference type="InterPro" id="IPR013324">
    <property type="entry name" value="RNA_pol_sigma_r3/r4-like"/>
</dbReference>
<evidence type="ECO:0000259" key="2">
    <source>
        <dbReference type="Pfam" id="PF26355"/>
    </source>
</evidence>
<dbReference type="Pfam" id="PF00931">
    <property type="entry name" value="NB-ARC"/>
    <property type="match status" value="1"/>
</dbReference>
<dbReference type="InterPro" id="IPR002182">
    <property type="entry name" value="NB-ARC"/>
</dbReference>
<evidence type="ECO:0000313" key="3">
    <source>
        <dbReference type="EMBL" id="CUM61038.1"/>
    </source>
</evidence>
<proteinExistence type="predicted"/>